<dbReference type="EMBL" id="CAFW01000086">
    <property type="protein sequence ID" value="CCE55786.1"/>
    <property type="molecule type" value="Genomic_DNA"/>
</dbReference>
<dbReference type="InterPro" id="IPR029050">
    <property type="entry name" value="Immunoprotect_excell_Ig-like"/>
</dbReference>
<protein>
    <recommendedName>
        <fullName evidence="5">DUF4352 domain-containing protein</fullName>
    </recommendedName>
</protein>
<organism evidence="3 4">
    <name type="scientific">Corynebacterium casei UCMA 3821</name>
    <dbReference type="NCBI Taxonomy" id="1110505"/>
    <lineage>
        <taxon>Bacteria</taxon>
        <taxon>Bacillati</taxon>
        <taxon>Actinomycetota</taxon>
        <taxon>Actinomycetes</taxon>
        <taxon>Mycobacteriales</taxon>
        <taxon>Corynebacteriaceae</taxon>
        <taxon>Corynebacterium</taxon>
    </lineage>
</organism>
<evidence type="ECO:0008006" key="5">
    <source>
        <dbReference type="Google" id="ProtNLM"/>
    </source>
</evidence>
<accession>G7I021</accession>
<evidence type="ECO:0000256" key="2">
    <source>
        <dbReference type="SAM" id="SignalP"/>
    </source>
</evidence>
<name>G7I021_9CORY</name>
<gene>
    <name evidence="3" type="ORF">CCAS_11530</name>
</gene>
<dbReference type="Gene3D" id="2.60.40.1240">
    <property type="match status" value="1"/>
</dbReference>
<feature type="signal peptide" evidence="2">
    <location>
        <begin position="1"/>
        <end position="21"/>
    </location>
</feature>
<proteinExistence type="predicted"/>
<dbReference type="RefSeq" id="WP_006823233.1">
    <property type="nucleotide sequence ID" value="NZ_CAFW01000086.1"/>
</dbReference>
<dbReference type="PROSITE" id="PS51257">
    <property type="entry name" value="PROKAR_LIPOPROTEIN"/>
    <property type="match status" value="1"/>
</dbReference>
<evidence type="ECO:0000256" key="1">
    <source>
        <dbReference type="ARBA" id="ARBA00022729"/>
    </source>
</evidence>
<dbReference type="Proteomes" id="UP000004840">
    <property type="component" value="Unassembled WGS sequence"/>
</dbReference>
<sequence>MIRRILCAILPVLALVVTSCSDPGPSPEVVTVTETFGAETSMDVANDEWPSLGEKAVSGGATLVITSVHRAPSLDVCPDNYQCGFRPNETLNARDGGEFIVLESEIENNSQRPMDLTCGLPIANSLFNIEEQAYTTINELYRIPDNPECNEQLQPGFTDNMIWVYEVPAGTELGYFEFSEINNIDMEGDTAYIDLSDATIETGARSVPENNKVDSEPPVDEAEDVPQDIQQFEPNPIPAPEEPAVVDTYSDPVIGMTEAPGISTPSLMNKVIQSCGDTSMHETGTTFFTDGSTGWTQQCADQMMAG</sequence>
<keyword evidence="1 2" id="KW-0732">Signal</keyword>
<reference evidence="3 4" key="1">
    <citation type="journal article" date="2012" name="J. Bacteriol.">
        <title>Genome Sequence of Corynebacterium casei UCMA 3821, Isolated from a Smear-Ripened Cheese.</title>
        <authorList>
            <person name="Monnet C."/>
            <person name="Loux V."/>
            <person name="Bento P."/>
            <person name="Gibrat J.F."/>
            <person name="Straub C."/>
            <person name="Bonnarme P."/>
            <person name="Landaud S."/>
            <person name="Irlinger F."/>
        </authorList>
    </citation>
    <scope>NUCLEOTIDE SEQUENCE [LARGE SCALE GENOMIC DNA]</scope>
    <source>
        <strain evidence="3 4">UCMA 3821</strain>
    </source>
</reference>
<dbReference type="AlphaFoldDB" id="G7I021"/>
<feature type="chain" id="PRO_5003496554" description="DUF4352 domain-containing protein" evidence="2">
    <location>
        <begin position="22"/>
        <end position="306"/>
    </location>
</feature>
<evidence type="ECO:0000313" key="3">
    <source>
        <dbReference type="EMBL" id="CCE55786.1"/>
    </source>
</evidence>
<evidence type="ECO:0000313" key="4">
    <source>
        <dbReference type="Proteomes" id="UP000004840"/>
    </source>
</evidence>